<dbReference type="InterPro" id="IPR002763">
    <property type="entry name" value="DUF72"/>
</dbReference>
<protein>
    <submittedName>
        <fullName evidence="1">DUF72 domain-containing protein</fullName>
    </submittedName>
</protein>
<organism evidence="1 2">
    <name type="scientific">Flavobacterium frigidarium</name>
    <dbReference type="NCBI Taxonomy" id="99286"/>
    <lineage>
        <taxon>Bacteria</taxon>
        <taxon>Pseudomonadati</taxon>
        <taxon>Bacteroidota</taxon>
        <taxon>Flavobacteriia</taxon>
        <taxon>Flavobacteriales</taxon>
        <taxon>Flavobacteriaceae</taxon>
        <taxon>Flavobacterium</taxon>
    </lineage>
</organism>
<evidence type="ECO:0000313" key="2">
    <source>
        <dbReference type="Proteomes" id="UP001568894"/>
    </source>
</evidence>
<reference evidence="1 2" key="1">
    <citation type="submission" date="2023-05" db="EMBL/GenBank/DDBJ databases">
        <title>Adaptations of aquatic viruses from atmosphere-close ecosystems of the Central Arctic Ocean.</title>
        <authorList>
            <person name="Rahlff J."/>
            <person name="Holmfeldt K."/>
        </authorList>
    </citation>
    <scope>NUCLEOTIDE SEQUENCE [LARGE SCALE GENOMIC DNA]</scope>
    <source>
        <strain evidence="1 2">Arc14</strain>
    </source>
</reference>
<dbReference type="RefSeq" id="WP_371569266.1">
    <property type="nucleotide sequence ID" value="NZ_JASMRN010000005.1"/>
</dbReference>
<accession>A0ABV4KE66</accession>
<dbReference type="Gene3D" id="3.20.20.410">
    <property type="entry name" value="Protein of unknown function UPF0759"/>
    <property type="match status" value="1"/>
</dbReference>
<gene>
    <name evidence="1" type="ORF">QO192_07060</name>
</gene>
<dbReference type="InterPro" id="IPR036520">
    <property type="entry name" value="UPF0759_sf"/>
</dbReference>
<dbReference type="Proteomes" id="UP001568894">
    <property type="component" value="Unassembled WGS sequence"/>
</dbReference>
<dbReference type="Pfam" id="PF01904">
    <property type="entry name" value="DUF72"/>
    <property type="match status" value="1"/>
</dbReference>
<dbReference type="SUPFAM" id="SSF117396">
    <property type="entry name" value="TM1631-like"/>
    <property type="match status" value="1"/>
</dbReference>
<evidence type="ECO:0000313" key="1">
    <source>
        <dbReference type="EMBL" id="MEZ7515041.1"/>
    </source>
</evidence>
<proteinExistence type="predicted"/>
<dbReference type="PANTHER" id="PTHR30348">
    <property type="entry name" value="UNCHARACTERIZED PROTEIN YECE"/>
    <property type="match status" value="1"/>
</dbReference>
<dbReference type="PANTHER" id="PTHR30348:SF4">
    <property type="entry name" value="DUF72 DOMAIN-CONTAINING PROTEIN"/>
    <property type="match status" value="1"/>
</dbReference>
<comment type="caution">
    <text evidence="1">The sequence shown here is derived from an EMBL/GenBank/DDBJ whole genome shotgun (WGS) entry which is preliminary data.</text>
</comment>
<dbReference type="EMBL" id="JASMRN010000005">
    <property type="protein sequence ID" value="MEZ7515041.1"/>
    <property type="molecule type" value="Genomic_DNA"/>
</dbReference>
<name>A0ABV4KE66_9FLAO</name>
<keyword evidence="2" id="KW-1185">Reference proteome</keyword>
<sequence>MEKIIKIGCSSYYNKKWVSVFYPEELPSKEWFNHYSQHFDSFEINATFYKFPTAKIMENWYNRSPSNFIYSVKVPKEITHLKKLKDCEERISEFYTLCKEGLKEKLGCILFQFPPSYIFTPENLYSVLRNLNATFDNVVEFRHESWWNDEVIHKLTSRNISFCSVSHPSLPQHIVTQSPIQYLRLHGNKQLFYSKYTEKEIDFVKYQLELYENKKKAFIYFNNTASEAGIINAQMMKDLVHKKATS</sequence>